<evidence type="ECO:0000259" key="2">
    <source>
        <dbReference type="Pfam" id="PF22725"/>
    </source>
</evidence>
<dbReference type="SUPFAM" id="SSF51735">
    <property type="entry name" value="NAD(P)-binding Rossmann-fold domains"/>
    <property type="match status" value="1"/>
</dbReference>
<proteinExistence type="predicted"/>
<dbReference type="RefSeq" id="WP_020517280.1">
    <property type="nucleotide sequence ID" value="NZ_JBIAZU010000008.1"/>
</dbReference>
<dbReference type="PANTHER" id="PTHR43249">
    <property type="entry name" value="UDP-N-ACETYL-2-AMINO-2-DEOXY-D-GLUCURONATE OXIDASE"/>
    <property type="match status" value="1"/>
</dbReference>
<sequence length="352" mass="36964">MSTAPKFALVGAGVIGKHHGLVMSQLADRLSLVAVADIDLPAAEALAAERGGRPYASLNAALVAEEIDVVVVCTPTGRHGEVAIEALEAGKHVIVEKPAEVTVARTDEIIAARQKAGTLVTVISQHRFDPATEQTLAAIERGEFGRLTSGIASIDWWRGQSYYDSGGWRGTWELDGGGALMNQGVHTVDLLIAALGRPVEVFAYTGTLAHERIEVEDVATGVVRFESGALGVLHATTAAYPGLSARLQVHGDRGSAVIDNDEVAFFHSTPAGSTPEERLMGSTQALSSSSAVTAAANPGQLSDAHRKQYLNFLGALAGTEKLRVDLETNRQAVAVITAAYESSRTGRPVVLS</sequence>
<gene>
    <name evidence="3" type="ORF">ACFY35_44340</name>
</gene>
<evidence type="ECO:0000313" key="3">
    <source>
        <dbReference type="EMBL" id="MFF5296511.1"/>
    </source>
</evidence>
<name>A0ABW6WUH5_9ACTN</name>
<keyword evidence="4" id="KW-1185">Reference proteome</keyword>
<dbReference type="InterPro" id="IPR052515">
    <property type="entry name" value="Gfo/Idh/MocA_Oxidoreductase"/>
</dbReference>
<dbReference type="Pfam" id="PF01408">
    <property type="entry name" value="GFO_IDH_MocA"/>
    <property type="match status" value="1"/>
</dbReference>
<evidence type="ECO:0000259" key="1">
    <source>
        <dbReference type="Pfam" id="PF01408"/>
    </source>
</evidence>
<dbReference type="InterPro" id="IPR055170">
    <property type="entry name" value="GFO_IDH_MocA-like_dom"/>
</dbReference>
<dbReference type="InterPro" id="IPR036291">
    <property type="entry name" value="NAD(P)-bd_dom_sf"/>
</dbReference>
<dbReference type="Gene3D" id="3.30.360.10">
    <property type="entry name" value="Dihydrodipicolinate Reductase, domain 2"/>
    <property type="match status" value="1"/>
</dbReference>
<protein>
    <submittedName>
        <fullName evidence="3">Gfo/Idh/MocA family protein</fullName>
    </submittedName>
</protein>
<accession>A0ABW6WUH5</accession>
<reference evidence="3 4" key="1">
    <citation type="submission" date="2024-10" db="EMBL/GenBank/DDBJ databases">
        <title>The Natural Products Discovery Center: Release of the First 8490 Sequenced Strains for Exploring Actinobacteria Biosynthetic Diversity.</title>
        <authorList>
            <person name="Kalkreuter E."/>
            <person name="Kautsar S.A."/>
            <person name="Yang D."/>
            <person name="Bader C.D."/>
            <person name="Teijaro C.N."/>
            <person name="Fluegel L."/>
            <person name="Davis C.M."/>
            <person name="Simpson J.R."/>
            <person name="Lauterbach L."/>
            <person name="Steele A.D."/>
            <person name="Gui C."/>
            <person name="Meng S."/>
            <person name="Li G."/>
            <person name="Viehrig K."/>
            <person name="Ye F."/>
            <person name="Su P."/>
            <person name="Kiefer A.F."/>
            <person name="Nichols A."/>
            <person name="Cepeda A.J."/>
            <person name="Yan W."/>
            <person name="Fan B."/>
            <person name="Jiang Y."/>
            <person name="Adhikari A."/>
            <person name="Zheng C.-J."/>
            <person name="Schuster L."/>
            <person name="Cowan T.M."/>
            <person name="Smanski M.J."/>
            <person name="Chevrette M.G."/>
            <person name="De Carvalho L.P.S."/>
            <person name="Shen B."/>
        </authorList>
    </citation>
    <scope>NUCLEOTIDE SEQUENCE [LARGE SCALE GENOMIC DNA]</scope>
    <source>
        <strain evidence="3 4">NPDC000087</strain>
    </source>
</reference>
<evidence type="ECO:0000313" key="4">
    <source>
        <dbReference type="Proteomes" id="UP001602245"/>
    </source>
</evidence>
<comment type="caution">
    <text evidence="3">The sequence shown here is derived from an EMBL/GenBank/DDBJ whole genome shotgun (WGS) entry which is preliminary data.</text>
</comment>
<dbReference type="InterPro" id="IPR000683">
    <property type="entry name" value="Gfo/Idh/MocA-like_OxRdtase_N"/>
</dbReference>
<dbReference type="Gene3D" id="3.40.50.720">
    <property type="entry name" value="NAD(P)-binding Rossmann-like Domain"/>
    <property type="match status" value="1"/>
</dbReference>
<dbReference type="EMBL" id="JBIAZU010000008">
    <property type="protein sequence ID" value="MFF5296511.1"/>
    <property type="molecule type" value="Genomic_DNA"/>
</dbReference>
<feature type="domain" description="GFO/IDH/MocA-like oxidoreductase" evidence="2">
    <location>
        <begin position="137"/>
        <end position="256"/>
    </location>
</feature>
<dbReference type="SUPFAM" id="SSF55347">
    <property type="entry name" value="Glyceraldehyde-3-phosphate dehydrogenase-like, C-terminal domain"/>
    <property type="match status" value="1"/>
</dbReference>
<organism evidence="3 4">
    <name type="scientific">Paractinoplanes globisporus</name>
    <dbReference type="NCBI Taxonomy" id="113565"/>
    <lineage>
        <taxon>Bacteria</taxon>
        <taxon>Bacillati</taxon>
        <taxon>Actinomycetota</taxon>
        <taxon>Actinomycetes</taxon>
        <taxon>Micromonosporales</taxon>
        <taxon>Micromonosporaceae</taxon>
        <taxon>Paractinoplanes</taxon>
    </lineage>
</organism>
<dbReference type="PANTHER" id="PTHR43249:SF1">
    <property type="entry name" value="D-GLUCOSIDE 3-DEHYDROGENASE"/>
    <property type="match status" value="1"/>
</dbReference>
<dbReference type="Pfam" id="PF22725">
    <property type="entry name" value="GFO_IDH_MocA_C3"/>
    <property type="match status" value="1"/>
</dbReference>
<dbReference type="Proteomes" id="UP001602245">
    <property type="component" value="Unassembled WGS sequence"/>
</dbReference>
<feature type="domain" description="Gfo/Idh/MocA-like oxidoreductase N-terminal" evidence="1">
    <location>
        <begin position="6"/>
        <end position="122"/>
    </location>
</feature>